<name>X1C3L6_9ZZZZ</name>
<accession>X1C3L6</accession>
<evidence type="ECO:0000313" key="1">
    <source>
        <dbReference type="EMBL" id="GAH02671.1"/>
    </source>
</evidence>
<protein>
    <submittedName>
        <fullName evidence="1">Uncharacterized protein</fullName>
    </submittedName>
</protein>
<gene>
    <name evidence="1" type="ORF">S01H4_47867</name>
</gene>
<sequence>CPEYVVKTCENGEEEGGIGAFCSTTRTCVGSKQGQMQS</sequence>
<feature type="non-terminal residue" evidence="1">
    <location>
        <position position="1"/>
    </location>
</feature>
<comment type="caution">
    <text evidence="1">The sequence shown here is derived from an EMBL/GenBank/DDBJ whole genome shotgun (WGS) entry which is preliminary data.</text>
</comment>
<dbReference type="AlphaFoldDB" id="X1C3L6"/>
<proteinExistence type="predicted"/>
<organism evidence="1">
    <name type="scientific">marine sediment metagenome</name>
    <dbReference type="NCBI Taxonomy" id="412755"/>
    <lineage>
        <taxon>unclassified sequences</taxon>
        <taxon>metagenomes</taxon>
        <taxon>ecological metagenomes</taxon>
    </lineage>
</organism>
<dbReference type="EMBL" id="BART01026922">
    <property type="protein sequence ID" value="GAH02671.1"/>
    <property type="molecule type" value="Genomic_DNA"/>
</dbReference>
<reference evidence="1" key="1">
    <citation type="journal article" date="2014" name="Front. Microbiol.">
        <title>High frequency of phylogenetically diverse reductive dehalogenase-homologous genes in deep subseafloor sedimentary metagenomes.</title>
        <authorList>
            <person name="Kawai M."/>
            <person name="Futagami T."/>
            <person name="Toyoda A."/>
            <person name="Takaki Y."/>
            <person name="Nishi S."/>
            <person name="Hori S."/>
            <person name="Arai W."/>
            <person name="Tsubouchi T."/>
            <person name="Morono Y."/>
            <person name="Uchiyama I."/>
            <person name="Ito T."/>
            <person name="Fujiyama A."/>
            <person name="Inagaki F."/>
            <person name="Takami H."/>
        </authorList>
    </citation>
    <scope>NUCLEOTIDE SEQUENCE</scope>
    <source>
        <strain evidence="1">Expedition CK06-06</strain>
    </source>
</reference>